<dbReference type="RefSeq" id="WP_345339000.1">
    <property type="nucleotide sequence ID" value="NZ_BAABLI010000008.1"/>
</dbReference>
<comment type="caution">
    <text evidence="2">The sequence shown here is derived from an EMBL/GenBank/DDBJ whole genome shotgun (WGS) entry which is preliminary data.</text>
</comment>
<protein>
    <submittedName>
        <fullName evidence="2">Divalent-cation tolerance protein CutA</fullName>
    </submittedName>
</protein>
<dbReference type="PANTHER" id="PTHR23419:SF8">
    <property type="entry name" value="FI09726P"/>
    <property type="match status" value="1"/>
</dbReference>
<evidence type="ECO:0000313" key="3">
    <source>
        <dbReference type="Proteomes" id="UP001597380"/>
    </source>
</evidence>
<evidence type="ECO:0000313" key="2">
    <source>
        <dbReference type="EMBL" id="MFD2096609.1"/>
    </source>
</evidence>
<name>A0ABW4XN89_9GAMM</name>
<dbReference type="Proteomes" id="UP001597380">
    <property type="component" value="Unassembled WGS sequence"/>
</dbReference>
<accession>A0ABW4XN89</accession>
<dbReference type="InterPro" id="IPR004323">
    <property type="entry name" value="Ion_tolerance_CutA"/>
</dbReference>
<comment type="similarity">
    <text evidence="1">Belongs to the CutA family.</text>
</comment>
<dbReference type="InterPro" id="IPR011322">
    <property type="entry name" value="N-reg_PII-like_a/b"/>
</dbReference>
<proteinExistence type="inferred from homology"/>
<sequence length="121" mass="13610">MTKSSCERKLNQPCLVLSTSPDEAIAKRLAQTLVEEQLAACVSMIPQITSVYMWQGEIESDTEVQLLIKSDRVRLPALESRLMSLHPYEVPEFLVLDVDSGSEDYLAWLGQSLKRETPDVV</sequence>
<reference evidence="3" key="1">
    <citation type="journal article" date="2019" name="Int. J. Syst. Evol. Microbiol.">
        <title>The Global Catalogue of Microorganisms (GCM) 10K type strain sequencing project: providing services to taxonomists for standard genome sequencing and annotation.</title>
        <authorList>
            <consortium name="The Broad Institute Genomics Platform"/>
            <consortium name="The Broad Institute Genome Sequencing Center for Infectious Disease"/>
            <person name="Wu L."/>
            <person name="Ma J."/>
        </authorList>
    </citation>
    <scope>NUCLEOTIDE SEQUENCE [LARGE SCALE GENOMIC DNA]</scope>
    <source>
        <strain evidence="3">CGMCC 1.10992</strain>
    </source>
</reference>
<keyword evidence="3" id="KW-1185">Reference proteome</keyword>
<evidence type="ECO:0000256" key="1">
    <source>
        <dbReference type="ARBA" id="ARBA00010169"/>
    </source>
</evidence>
<gene>
    <name evidence="2" type="primary">cutA</name>
    <name evidence="2" type="ORF">ACFSJ3_11495</name>
</gene>
<dbReference type="PANTHER" id="PTHR23419">
    <property type="entry name" value="DIVALENT CATION TOLERANCE CUTA-RELATED"/>
    <property type="match status" value="1"/>
</dbReference>
<dbReference type="InterPro" id="IPR015867">
    <property type="entry name" value="N-reg_PII/ATP_PRibTrfase_C"/>
</dbReference>
<dbReference type="EMBL" id="JBHUHT010000012">
    <property type="protein sequence ID" value="MFD2096609.1"/>
    <property type="molecule type" value="Genomic_DNA"/>
</dbReference>
<dbReference type="SUPFAM" id="SSF54913">
    <property type="entry name" value="GlnB-like"/>
    <property type="match status" value="1"/>
</dbReference>
<dbReference type="Pfam" id="PF03091">
    <property type="entry name" value="CutA1"/>
    <property type="match status" value="1"/>
</dbReference>
<organism evidence="2 3">
    <name type="scientific">Corallincola platygyrae</name>
    <dbReference type="NCBI Taxonomy" id="1193278"/>
    <lineage>
        <taxon>Bacteria</taxon>
        <taxon>Pseudomonadati</taxon>
        <taxon>Pseudomonadota</taxon>
        <taxon>Gammaproteobacteria</taxon>
        <taxon>Alteromonadales</taxon>
        <taxon>Psychromonadaceae</taxon>
        <taxon>Corallincola</taxon>
    </lineage>
</organism>
<dbReference type="Gene3D" id="3.30.70.120">
    <property type="match status" value="1"/>
</dbReference>